<protein>
    <submittedName>
        <fullName evidence="2">Uncharacterized protein</fullName>
    </submittedName>
</protein>
<comment type="caution">
    <text evidence="2">The sequence shown here is derived from an EMBL/GenBank/DDBJ whole genome shotgun (WGS) entry which is preliminary data.</text>
</comment>
<dbReference type="EMBL" id="VTPC01004415">
    <property type="protein sequence ID" value="KAF2897191.1"/>
    <property type="molecule type" value="Genomic_DNA"/>
</dbReference>
<proteinExistence type="predicted"/>
<dbReference type="AlphaFoldDB" id="A0A8K0D4S1"/>
<feature type="region of interest" description="Disordered" evidence="1">
    <location>
        <begin position="77"/>
        <end position="97"/>
    </location>
</feature>
<evidence type="ECO:0000313" key="3">
    <source>
        <dbReference type="Proteomes" id="UP000801492"/>
    </source>
</evidence>
<dbReference type="Proteomes" id="UP000801492">
    <property type="component" value="Unassembled WGS sequence"/>
</dbReference>
<feature type="compositionally biased region" description="Acidic residues" evidence="1">
    <location>
        <begin position="84"/>
        <end position="96"/>
    </location>
</feature>
<name>A0A8K0D4S1_IGNLU</name>
<sequence>MGDSLEGSENTPEPQNVPVVDFTAFANYLRKAATLLLPEDDAHTEPPALNAALDDKNNQECIKKFLSDPQVSILYVQRSSSKEDESDQPPEGEEEKEPVAYYISNEVHYTNGKMASLVIIKRGAVIEADKSIRAQVRFINFSDGSPYETLHSYISKTVAPYFKSYVKESGRADR</sequence>
<reference evidence="2" key="1">
    <citation type="submission" date="2019-08" db="EMBL/GenBank/DDBJ databases">
        <title>The genome of the North American firefly Photinus pyralis.</title>
        <authorList>
            <consortium name="Photinus pyralis genome working group"/>
            <person name="Fallon T.R."/>
            <person name="Sander Lower S.E."/>
            <person name="Weng J.-K."/>
        </authorList>
    </citation>
    <scope>NUCLEOTIDE SEQUENCE</scope>
    <source>
        <strain evidence="2">TRF0915ILg1</strain>
        <tissue evidence="2">Whole body</tissue>
    </source>
</reference>
<dbReference type="OrthoDB" id="14187at2759"/>
<evidence type="ECO:0000313" key="2">
    <source>
        <dbReference type="EMBL" id="KAF2897191.1"/>
    </source>
</evidence>
<keyword evidence="3" id="KW-1185">Reference proteome</keyword>
<gene>
    <name evidence="2" type="ORF">ILUMI_08985</name>
</gene>
<accession>A0A8K0D4S1</accession>
<evidence type="ECO:0000256" key="1">
    <source>
        <dbReference type="SAM" id="MobiDB-lite"/>
    </source>
</evidence>
<organism evidence="2 3">
    <name type="scientific">Ignelater luminosus</name>
    <name type="common">Cucubano</name>
    <name type="synonym">Pyrophorus luminosus</name>
    <dbReference type="NCBI Taxonomy" id="2038154"/>
    <lineage>
        <taxon>Eukaryota</taxon>
        <taxon>Metazoa</taxon>
        <taxon>Ecdysozoa</taxon>
        <taxon>Arthropoda</taxon>
        <taxon>Hexapoda</taxon>
        <taxon>Insecta</taxon>
        <taxon>Pterygota</taxon>
        <taxon>Neoptera</taxon>
        <taxon>Endopterygota</taxon>
        <taxon>Coleoptera</taxon>
        <taxon>Polyphaga</taxon>
        <taxon>Elateriformia</taxon>
        <taxon>Elateroidea</taxon>
        <taxon>Elateridae</taxon>
        <taxon>Agrypninae</taxon>
        <taxon>Pyrophorini</taxon>
        <taxon>Ignelater</taxon>
    </lineage>
</organism>